<geneLocation type="plasmid" evidence="1">
    <name>unnamed3</name>
</geneLocation>
<dbReference type="EMBL" id="CP016618">
    <property type="protein sequence ID" value="ANY83665.1"/>
    <property type="molecule type" value="Genomic_DNA"/>
</dbReference>
<accession>A0A1B2EUM9</accession>
<dbReference type="AlphaFoldDB" id="A0A1B2EUM9"/>
<reference evidence="1" key="1">
    <citation type="submission" date="2016-07" db="EMBL/GenBank/DDBJ databases">
        <title>Microvirga ossetica sp. nov. a new species of rhizobia isolated from root nodules of the legume species Vicia alpestris Steven originated from North Ossetia region in the Caucasus.</title>
        <authorList>
            <person name="Safronova V.I."/>
            <person name="Kuznetsova I.G."/>
            <person name="Sazanova A.L."/>
            <person name="Belimov A."/>
            <person name="Andronov E."/>
            <person name="Osledkin Y.S."/>
            <person name="Onishchuk O.P."/>
            <person name="Kurchak O.N."/>
            <person name="Shaposhnikov A.I."/>
            <person name="Willems A."/>
            <person name="Tikhonovich I.A."/>
        </authorList>
    </citation>
    <scope>NUCLEOTIDE SEQUENCE [LARGE SCALE GENOMIC DNA]</scope>
    <source>
        <strain evidence="1">V5/3M</strain>
        <plasmid evidence="1">unnamed3</plasmid>
    </source>
</reference>
<gene>
    <name evidence="1" type="ORF">BB934_36055</name>
</gene>
<evidence type="ECO:0000313" key="1">
    <source>
        <dbReference type="EMBL" id="ANY83665.1"/>
    </source>
</evidence>
<protein>
    <submittedName>
        <fullName evidence="1">Uncharacterized protein</fullName>
    </submittedName>
</protein>
<keyword evidence="1" id="KW-0614">Plasmid</keyword>
<proteinExistence type="predicted"/>
<name>A0A1B2EUM9_9HYPH</name>
<organism evidence="1">
    <name type="scientific">Microvirga ossetica</name>
    <dbReference type="NCBI Taxonomy" id="1882682"/>
    <lineage>
        <taxon>Bacteria</taxon>
        <taxon>Pseudomonadati</taxon>
        <taxon>Pseudomonadota</taxon>
        <taxon>Alphaproteobacteria</taxon>
        <taxon>Hyphomicrobiales</taxon>
        <taxon>Methylobacteriaceae</taxon>
        <taxon>Microvirga</taxon>
    </lineage>
</organism>
<dbReference type="KEGG" id="moc:BB934_36055"/>
<sequence length="173" mass="19595">MEQQTIRTGYTRFPSPFLAREQSWLVRDGKGDSTHLPDVSDLPADEWAAGAGPAEIVPWAFWLRDRYSHRHALFLPDLERAFVNPASVFDTPHDVVRHPLLTIDCKREILVRWAWDEYLLDLADAEGMPGGEPSQLDEVRAALRLVNTERSPDPAAPAAFIVPYHWDERALAA</sequence>